<dbReference type="Pfam" id="PF02298">
    <property type="entry name" value="Cu_bind_like"/>
    <property type="match status" value="2"/>
</dbReference>
<proteinExistence type="predicted"/>
<dbReference type="PANTHER" id="PTHR33021">
    <property type="entry name" value="BLUE COPPER PROTEIN"/>
    <property type="match status" value="1"/>
</dbReference>
<reference evidence="3" key="1">
    <citation type="journal article" date="2014" name="Nat. Commun.">
        <title>The emerging biofuel crop Camelina sativa retains a highly undifferentiated hexaploid genome structure.</title>
        <authorList>
            <person name="Kagale S."/>
            <person name="Koh C."/>
            <person name="Nixon J."/>
            <person name="Bollina V."/>
            <person name="Clarke W.E."/>
            <person name="Tuteja R."/>
            <person name="Spillane C."/>
            <person name="Robinson S.J."/>
            <person name="Links M.G."/>
            <person name="Clarke C."/>
            <person name="Higgins E.E."/>
            <person name="Huebert T."/>
            <person name="Sharpe A.G."/>
            <person name="Parkin I.A."/>
        </authorList>
    </citation>
    <scope>NUCLEOTIDE SEQUENCE [LARGE SCALE GENOMIC DNA]</scope>
    <source>
        <strain evidence="3">cv. DH55</strain>
    </source>
</reference>
<accession>A0ABM0T1S9</accession>
<dbReference type="Proteomes" id="UP000694864">
    <property type="component" value="Chromosome 8"/>
</dbReference>
<dbReference type="InterPro" id="IPR003245">
    <property type="entry name" value="Phytocyanin_dom"/>
</dbReference>
<keyword evidence="1" id="KW-0732">Signal</keyword>
<evidence type="ECO:0000259" key="2">
    <source>
        <dbReference type="PROSITE" id="PS51485"/>
    </source>
</evidence>
<dbReference type="Gene3D" id="2.60.40.420">
    <property type="entry name" value="Cupredoxins - blue copper proteins"/>
    <property type="match status" value="2"/>
</dbReference>
<gene>
    <name evidence="4" type="primary">LOC104705347</name>
</gene>
<feature type="chain" id="PRO_5047080484" evidence="1">
    <location>
        <begin position="27"/>
        <end position="273"/>
    </location>
</feature>
<feature type="domain" description="Phytocyanin" evidence="2">
    <location>
        <begin position="27"/>
        <end position="130"/>
    </location>
</feature>
<keyword evidence="3" id="KW-1185">Reference proteome</keyword>
<organism evidence="3 4">
    <name type="scientific">Camelina sativa</name>
    <name type="common">False flax</name>
    <name type="synonym">Myagrum sativum</name>
    <dbReference type="NCBI Taxonomy" id="90675"/>
    <lineage>
        <taxon>Eukaryota</taxon>
        <taxon>Viridiplantae</taxon>
        <taxon>Streptophyta</taxon>
        <taxon>Embryophyta</taxon>
        <taxon>Tracheophyta</taxon>
        <taxon>Spermatophyta</taxon>
        <taxon>Magnoliopsida</taxon>
        <taxon>eudicotyledons</taxon>
        <taxon>Gunneridae</taxon>
        <taxon>Pentapetalae</taxon>
        <taxon>rosids</taxon>
        <taxon>malvids</taxon>
        <taxon>Brassicales</taxon>
        <taxon>Brassicaceae</taxon>
        <taxon>Camelineae</taxon>
        <taxon>Camelina</taxon>
    </lineage>
</organism>
<reference evidence="4" key="2">
    <citation type="submission" date="2025-08" db="UniProtKB">
        <authorList>
            <consortium name="RefSeq"/>
        </authorList>
    </citation>
    <scope>IDENTIFICATION</scope>
    <source>
        <tissue evidence="4">Leaf</tissue>
    </source>
</reference>
<sequence>MATTTTKIFGFVLVILTLLLGRSCSAAVYKVKNTNSDGWIANKDVYDWTEGQEFFHVGDSLFFEYNPTFNDVTLVSDALEYDLCDSSSPKAVYNTGHDVVTFTEPGYHYFISSNQAQCTLGQKLDVLVVYDLSLPIPPPQPSKILLSGLIYRVGDSSVPKESDFYYYNKWAEDKLFHVIDDLQSGNEVNNVLEISGDLECICGDPTSPLVVHRTGHDLVTLTKPEAYYFISSETTGHFEAELRIIVGPIPNARKVSPIVRLTRWFRSFRPHHH</sequence>
<dbReference type="PROSITE" id="PS51485">
    <property type="entry name" value="PHYTOCYANIN"/>
    <property type="match status" value="1"/>
</dbReference>
<name>A0ABM0T1S9_CAMSA</name>
<protein>
    <submittedName>
        <fullName evidence="4">Uncharacterized protein LOC104705347</fullName>
    </submittedName>
</protein>
<evidence type="ECO:0000256" key="1">
    <source>
        <dbReference type="SAM" id="SignalP"/>
    </source>
</evidence>
<dbReference type="GeneID" id="104705347"/>
<dbReference type="RefSeq" id="XP_010419635.1">
    <property type="nucleotide sequence ID" value="XM_010421333.2"/>
</dbReference>
<evidence type="ECO:0000313" key="3">
    <source>
        <dbReference type="Proteomes" id="UP000694864"/>
    </source>
</evidence>
<dbReference type="SUPFAM" id="SSF49503">
    <property type="entry name" value="Cupredoxins"/>
    <property type="match status" value="2"/>
</dbReference>
<dbReference type="InterPro" id="IPR008972">
    <property type="entry name" value="Cupredoxin"/>
</dbReference>
<dbReference type="InterPro" id="IPR039391">
    <property type="entry name" value="Phytocyanin-like"/>
</dbReference>
<evidence type="ECO:0000313" key="4">
    <source>
        <dbReference type="RefSeq" id="XP_010419635.1"/>
    </source>
</evidence>
<dbReference type="PANTHER" id="PTHR33021:SF381">
    <property type="entry name" value="PHYTOCYANIN DOMAIN-CONTAINING PROTEIN"/>
    <property type="match status" value="1"/>
</dbReference>
<feature type="signal peptide" evidence="1">
    <location>
        <begin position="1"/>
        <end position="26"/>
    </location>
</feature>